<dbReference type="InterPro" id="IPR004864">
    <property type="entry name" value="LEA_2"/>
</dbReference>
<evidence type="ECO:0000313" key="7">
    <source>
        <dbReference type="EnsemblPlants" id="AET2Gv20011900.2"/>
    </source>
</evidence>
<evidence type="ECO:0000313" key="8">
    <source>
        <dbReference type="Proteomes" id="UP000015105"/>
    </source>
</evidence>
<dbReference type="AlphaFoldDB" id="A0A453A7C4"/>
<dbReference type="OMA" id="IMEHQIV"/>
<dbReference type="GO" id="GO:0005886">
    <property type="term" value="C:plasma membrane"/>
    <property type="evidence" value="ECO:0007669"/>
    <property type="project" value="TreeGrafter"/>
</dbReference>
<dbReference type="PANTHER" id="PTHR31234">
    <property type="entry name" value="LATE EMBRYOGENESIS ABUNDANT (LEA) HYDROXYPROLINE-RICH GLYCOPROTEIN FAMILY"/>
    <property type="match status" value="1"/>
</dbReference>
<evidence type="ECO:0000256" key="1">
    <source>
        <dbReference type="ARBA" id="ARBA00004167"/>
    </source>
</evidence>
<dbReference type="GO" id="GO:0098542">
    <property type="term" value="P:defense response to other organism"/>
    <property type="evidence" value="ECO:0007669"/>
    <property type="project" value="InterPro"/>
</dbReference>
<dbReference type="STRING" id="200361.A0A453A7C4"/>
<feature type="transmembrane region" description="Helical" evidence="5">
    <location>
        <begin position="20"/>
        <end position="44"/>
    </location>
</feature>
<reference evidence="7" key="4">
    <citation type="submission" date="2019-03" db="UniProtKB">
        <authorList>
            <consortium name="EnsemblPlants"/>
        </authorList>
    </citation>
    <scope>IDENTIFICATION</scope>
</reference>
<organism evidence="7 8">
    <name type="scientific">Aegilops tauschii subsp. strangulata</name>
    <name type="common">Goatgrass</name>
    <dbReference type="NCBI Taxonomy" id="200361"/>
    <lineage>
        <taxon>Eukaryota</taxon>
        <taxon>Viridiplantae</taxon>
        <taxon>Streptophyta</taxon>
        <taxon>Embryophyta</taxon>
        <taxon>Tracheophyta</taxon>
        <taxon>Spermatophyta</taxon>
        <taxon>Magnoliopsida</taxon>
        <taxon>Liliopsida</taxon>
        <taxon>Poales</taxon>
        <taxon>Poaceae</taxon>
        <taxon>BOP clade</taxon>
        <taxon>Pooideae</taxon>
        <taxon>Triticodae</taxon>
        <taxon>Triticeae</taxon>
        <taxon>Triticinae</taxon>
        <taxon>Aegilops</taxon>
    </lineage>
</organism>
<reference evidence="7" key="3">
    <citation type="journal article" date="2017" name="Nature">
        <title>Genome sequence of the progenitor of the wheat D genome Aegilops tauschii.</title>
        <authorList>
            <person name="Luo M.C."/>
            <person name="Gu Y.Q."/>
            <person name="Puiu D."/>
            <person name="Wang H."/>
            <person name="Twardziok S.O."/>
            <person name="Deal K.R."/>
            <person name="Huo N."/>
            <person name="Zhu T."/>
            <person name="Wang L."/>
            <person name="Wang Y."/>
            <person name="McGuire P.E."/>
            <person name="Liu S."/>
            <person name="Long H."/>
            <person name="Ramasamy R.K."/>
            <person name="Rodriguez J.C."/>
            <person name="Van S.L."/>
            <person name="Yuan L."/>
            <person name="Wang Z."/>
            <person name="Xia Z."/>
            <person name="Xiao L."/>
            <person name="Anderson O.D."/>
            <person name="Ouyang S."/>
            <person name="Liang Y."/>
            <person name="Zimin A.V."/>
            <person name="Pertea G."/>
            <person name="Qi P."/>
            <person name="Bennetzen J.L."/>
            <person name="Dai X."/>
            <person name="Dawson M.W."/>
            <person name="Muller H.G."/>
            <person name="Kugler K."/>
            <person name="Rivarola-Duarte L."/>
            <person name="Spannagl M."/>
            <person name="Mayer K.F.X."/>
            <person name="Lu F.H."/>
            <person name="Bevan M.W."/>
            <person name="Leroy P."/>
            <person name="Li P."/>
            <person name="You F.M."/>
            <person name="Sun Q."/>
            <person name="Liu Z."/>
            <person name="Lyons E."/>
            <person name="Wicker T."/>
            <person name="Salzberg S.L."/>
            <person name="Devos K.M."/>
            <person name="Dvorak J."/>
        </authorList>
    </citation>
    <scope>NUCLEOTIDE SEQUENCE [LARGE SCALE GENOMIC DNA]</scope>
    <source>
        <strain evidence="7">cv. AL8/78</strain>
    </source>
</reference>
<keyword evidence="2 5" id="KW-0812">Transmembrane</keyword>
<dbReference type="Gramene" id="AET2Gv20011900.3">
    <property type="protein sequence ID" value="AET2Gv20011900.3"/>
    <property type="gene ID" value="AET2Gv20011900"/>
</dbReference>
<dbReference type="RefSeq" id="XP_073363763.1">
    <property type="nucleotide sequence ID" value="XM_073507662.1"/>
</dbReference>
<evidence type="ECO:0000256" key="5">
    <source>
        <dbReference type="SAM" id="Phobius"/>
    </source>
</evidence>
<reference evidence="8" key="1">
    <citation type="journal article" date="2014" name="Science">
        <title>Ancient hybridizations among the ancestral genomes of bread wheat.</title>
        <authorList>
            <consortium name="International Wheat Genome Sequencing Consortium,"/>
            <person name="Marcussen T."/>
            <person name="Sandve S.R."/>
            <person name="Heier L."/>
            <person name="Spannagl M."/>
            <person name="Pfeifer M."/>
            <person name="Jakobsen K.S."/>
            <person name="Wulff B.B."/>
            <person name="Steuernagel B."/>
            <person name="Mayer K.F."/>
            <person name="Olsen O.A."/>
        </authorList>
    </citation>
    <scope>NUCLEOTIDE SEQUENCE [LARGE SCALE GENOMIC DNA]</scope>
    <source>
        <strain evidence="8">cv. AL8/78</strain>
    </source>
</reference>
<dbReference type="GeneID" id="109770858"/>
<evidence type="ECO:0000259" key="6">
    <source>
        <dbReference type="Pfam" id="PF03168"/>
    </source>
</evidence>
<dbReference type="PANTHER" id="PTHR31234:SF42">
    <property type="entry name" value="LATE EMBRYOGENESIS ABUNDANT (LEA) HYDROXYPROLINE-RICH GLYCOPROTEIN FAMILY"/>
    <property type="match status" value="1"/>
</dbReference>
<feature type="transmembrane region" description="Helical" evidence="5">
    <location>
        <begin position="64"/>
        <end position="90"/>
    </location>
</feature>
<dbReference type="Proteomes" id="UP000015105">
    <property type="component" value="Chromosome 2D"/>
</dbReference>
<proteinExistence type="predicted"/>
<evidence type="ECO:0000256" key="4">
    <source>
        <dbReference type="ARBA" id="ARBA00023136"/>
    </source>
</evidence>
<evidence type="ECO:0000256" key="3">
    <source>
        <dbReference type="ARBA" id="ARBA00022989"/>
    </source>
</evidence>
<dbReference type="OrthoDB" id="630676at2759"/>
<dbReference type="InterPro" id="IPR044839">
    <property type="entry name" value="NDR1-like"/>
</dbReference>
<comment type="subcellular location">
    <subcellularLocation>
        <location evidence="1">Membrane</location>
        <topology evidence="1">Single-pass membrane protein</topology>
    </subcellularLocation>
</comment>
<dbReference type="Gramene" id="AET2Gv20011900.1">
    <property type="protein sequence ID" value="AET2Gv20011900.1"/>
    <property type="gene ID" value="AET2Gv20011900"/>
</dbReference>
<reference evidence="7" key="5">
    <citation type="journal article" date="2021" name="G3 (Bethesda)">
        <title>Aegilops tauschii genome assembly Aet v5.0 features greater sequence contiguity and improved annotation.</title>
        <authorList>
            <person name="Wang L."/>
            <person name="Zhu T."/>
            <person name="Rodriguez J.C."/>
            <person name="Deal K.R."/>
            <person name="Dubcovsky J."/>
            <person name="McGuire P.E."/>
            <person name="Lux T."/>
            <person name="Spannagl M."/>
            <person name="Mayer K.F.X."/>
            <person name="Baldrich P."/>
            <person name="Meyers B.C."/>
            <person name="Huo N."/>
            <person name="Gu Y.Q."/>
            <person name="Zhou H."/>
            <person name="Devos K.M."/>
            <person name="Bennetzen J.L."/>
            <person name="Unver T."/>
            <person name="Budak H."/>
            <person name="Gulick P.J."/>
            <person name="Galiba G."/>
            <person name="Kalapos B."/>
            <person name="Nelson D.R."/>
            <person name="Li P."/>
            <person name="You F.M."/>
            <person name="Luo M.C."/>
            <person name="Dvorak J."/>
        </authorList>
    </citation>
    <scope>NUCLEOTIDE SEQUENCE [LARGE SCALE GENOMIC DNA]</scope>
    <source>
        <strain evidence="7">cv. AL8/78</strain>
    </source>
</reference>
<dbReference type="EnsemblPlants" id="AET2Gv20011900.3">
    <property type="protein sequence ID" value="AET2Gv20011900.3"/>
    <property type="gene ID" value="AET2Gv20011900"/>
</dbReference>
<feature type="domain" description="Late embryogenesis abundant protein LEA-2 subgroup" evidence="6">
    <location>
        <begin position="208"/>
        <end position="296"/>
    </location>
</feature>
<dbReference type="Pfam" id="PF03168">
    <property type="entry name" value="LEA_2"/>
    <property type="match status" value="1"/>
</dbReference>
<accession>A0A453A7C4</accession>
<name>A0A453A7C4_AEGTS</name>
<reference evidence="8" key="2">
    <citation type="journal article" date="2017" name="Nat. Plants">
        <title>The Aegilops tauschii genome reveals multiple impacts of transposons.</title>
        <authorList>
            <person name="Zhao G."/>
            <person name="Zou C."/>
            <person name="Li K."/>
            <person name="Wang K."/>
            <person name="Li T."/>
            <person name="Gao L."/>
            <person name="Zhang X."/>
            <person name="Wang H."/>
            <person name="Yang Z."/>
            <person name="Liu X."/>
            <person name="Jiang W."/>
            <person name="Mao L."/>
            <person name="Kong X."/>
            <person name="Jiao Y."/>
            <person name="Jia J."/>
        </authorList>
    </citation>
    <scope>NUCLEOTIDE SEQUENCE [LARGE SCALE GENOMIC DNA]</scope>
    <source>
        <strain evidence="8">cv. AL8/78</strain>
    </source>
</reference>
<sequence length="328" mass="35933">MGMGMESEAMAAGPASTHCFVKAASLSLPSLFCFCISLLAPFYLHYFVPLAPFCFPVWTPYSLGFFSSPLVSVVSLVIGCCCYCCCCCCCSGSMGTPSPTPYHLQSPRTIITKIISMKQQEPATPDPPPPSKIILQPRRRTTPAMWCAAIAGFAFSVLLILAGLIILIVYLSVKPRTPSFDVANAALNTVYVGSPSYYYNGDMTLVANISNPNHKMGVVIQSGAVELFFRGRLVSVQALPPFAQPRGHFTVLNVHMLSSQVALPPEVAADLLSQMRSNKILYTIRGTFKVRERFWSWHYTYRLTAICDLELTSPPSGVLLDRRCTTSK</sequence>
<keyword evidence="8" id="KW-1185">Reference proteome</keyword>
<keyword evidence="4 5" id="KW-0472">Membrane</keyword>
<keyword evidence="3 5" id="KW-1133">Transmembrane helix</keyword>
<feature type="transmembrane region" description="Helical" evidence="5">
    <location>
        <begin position="144"/>
        <end position="171"/>
    </location>
</feature>
<evidence type="ECO:0000256" key="2">
    <source>
        <dbReference type="ARBA" id="ARBA00022692"/>
    </source>
</evidence>
<dbReference type="Gramene" id="AET2Gv20011900.2">
    <property type="protein sequence ID" value="AET2Gv20011900.2"/>
    <property type="gene ID" value="AET2Gv20011900"/>
</dbReference>
<dbReference type="EnsemblPlants" id="AET2Gv20011900.2">
    <property type="protein sequence ID" value="AET2Gv20011900.2"/>
    <property type="gene ID" value="AET2Gv20011900"/>
</dbReference>
<dbReference type="EnsemblPlants" id="AET2Gv20011900.1">
    <property type="protein sequence ID" value="AET2Gv20011900.1"/>
    <property type="gene ID" value="AET2Gv20011900"/>
</dbReference>
<protein>
    <recommendedName>
        <fullName evidence="6">Late embryogenesis abundant protein LEA-2 subgroup domain-containing protein</fullName>
    </recommendedName>
</protein>